<comment type="similarity">
    <text evidence="1">Belongs to the paxM FAD-dependent monooxygenase family.</text>
</comment>
<keyword evidence="5" id="KW-0503">Monooxygenase</keyword>
<reference evidence="7 8" key="1">
    <citation type="submission" date="2024-09" db="EMBL/GenBank/DDBJ databases">
        <title>Rethinking Asexuality: The Enigmatic Case of Functional Sexual Genes in Lepraria (Stereocaulaceae).</title>
        <authorList>
            <person name="Doellman M."/>
            <person name="Sun Y."/>
            <person name="Barcenas-Pena A."/>
            <person name="Lumbsch H.T."/>
            <person name="Grewe F."/>
        </authorList>
    </citation>
    <scope>NUCLEOTIDE SEQUENCE [LARGE SCALE GENOMIC DNA]</scope>
    <source>
        <strain evidence="7 8">Mercado 3170</strain>
    </source>
</reference>
<feature type="domain" description="FAD-binding" evidence="6">
    <location>
        <begin position="8"/>
        <end position="360"/>
    </location>
</feature>
<dbReference type="PANTHER" id="PTHR13789">
    <property type="entry name" value="MONOOXYGENASE"/>
    <property type="match status" value="1"/>
</dbReference>
<evidence type="ECO:0000256" key="1">
    <source>
        <dbReference type="ARBA" id="ARBA00007992"/>
    </source>
</evidence>
<dbReference type="PANTHER" id="PTHR13789:SF147">
    <property type="entry name" value="PUTATIVE (AFU_ORTHOLOGUE AFUA_2G01950)-RELATED"/>
    <property type="match status" value="1"/>
</dbReference>
<evidence type="ECO:0000313" key="7">
    <source>
        <dbReference type="EMBL" id="KAL2037776.1"/>
    </source>
</evidence>
<evidence type="ECO:0000256" key="4">
    <source>
        <dbReference type="ARBA" id="ARBA00023002"/>
    </source>
</evidence>
<evidence type="ECO:0000256" key="5">
    <source>
        <dbReference type="ARBA" id="ARBA00023033"/>
    </source>
</evidence>
<keyword evidence="8" id="KW-1185">Reference proteome</keyword>
<dbReference type="PRINTS" id="PR00420">
    <property type="entry name" value="RNGMNOXGNASE"/>
</dbReference>
<dbReference type="Pfam" id="PF01494">
    <property type="entry name" value="FAD_binding_3"/>
    <property type="match status" value="1"/>
</dbReference>
<dbReference type="Proteomes" id="UP001590950">
    <property type="component" value="Unassembled WGS sequence"/>
</dbReference>
<organism evidence="7 8">
    <name type="scientific">Stereocaulon virgatum</name>
    <dbReference type="NCBI Taxonomy" id="373712"/>
    <lineage>
        <taxon>Eukaryota</taxon>
        <taxon>Fungi</taxon>
        <taxon>Dikarya</taxon>
        <taxon>Ascomycota</taxon>
        <taxon>Pezizomycotina</taxon>
        <taxon>Lecanoromycetes</taxon>
        <taxon>OSLEUM clade</taxon>
        <taxon>Lecanoromycetidae</taxon>
        <taxon>Lecanorales</taxon>
        <taxon>Lecanorineae</taxon>
        <taxon>Stereocaulaceae</taxon>
        <taxon>Stereocaulon</taxon>
    </lineage>
</organism>
<proteinExistence type="inferred from homology"/>
<keyword evidence="4" id="KW-0560">Oxidoreductase</keyword>
<comment type="caution">
    <text evidence="7">The sequence shown here is derived from an EMBL/GenBank/DDBJ whole genome shotgun (WGS) entry which is preliminary data.</text>
</comment>
<protein>
    <recommendedName>
        <fullName evidence="6">FAD-binding domain-containing protein</fullName>
    </recommendedName>
</protein>
<evidence type="ECO:0000313" key="8">
    <source>
        <dbReference type="Proteomes" id="UP001590950"/>
    </source>
</evidence>
<accession>A0ABR3ZYL0</accession>
<evidence type="ECO:0000256" key="2">
    <source>
        <dbReference type="ARBA" id="ARBA00022630"/>
    </source>
</evidence>
<dbReference type="InterPro" id="IPR002938">
    <property type="entry name" value="FAD-bd"/>
</dbReference>
<keyword evidence="2" id="KW-0285">Flavoprotein</keyword>
<name>A0ABR3ZYL0_9LECA</name>
<dbReference type="InterPro" id="IPR050493">
    <property type="entry name" value="FAD-dep_Monooxygenase_BioMet"/>
</dbReference>
<evidence type="ECO:0000256" key="3">
    <source>
        <dbReference type="ARBA" id="ARBA00022827"/>
    </source>
</evidence>
<dbReference type="SUPFAM" id="SSF51905">
    <property type="entry name" value="FAD/NAD(P)-binding domain"/>
    <property type="match status" value="1"/>
</dbReference>
<evidence type="ECO:0000259" key="6">
    <source>
        <dbReference type="Pfam" id="PF01494"/>
    </source>
</evidence>
<gene>
    <name evidence="7" type="ORF">N7G274_009501</name>
</gene>
<dbReference type="Gene3D" id="3.50.50.60">
    <property type="entry name" value="FAD/NAD(P)-binding domain"/>
    <property type="match status" value="1"/>
</dbReference>
<dbReference type="EMBL" id="JBEFKJ010000037">
    <property type="protein sequence ID" value="KAL2037776.1"/>
    <property type="molecule type" value="Genomic_DNA"/>
</dbReference>
<keyword evidence="3" id="KW-0274">FAD</keyword>
<sequence>MTSFKRKFHVVVVGAGLAGLATAILLCKAGYKVTVLEQDAELREIGAGIQLPTNANKVLIEMGILDKILEQAVQPRAVMLYSYQSGTVLSTLGLDPYVQDTYGVPHLVMHRADLRQILFDEAEAQDVCVHLATKIIPAQIDAVNGSIVLMTGEVIMADLIIGADGGSSRCRQLLLQEPQMSRTSARIGNRIVIKSEVMLQDQLLRDLVSTPSIHVWMGPECLAVCYLLKGAFNITLTHPPNEDEEIFLGPRPVDVVEMRSRFSKWDPRIRALLEKADAFQKWMFFEPQEIQTWVHPSGKLTLIGDAAHETLPYLAQGAAMCFESASTLANLLAKAKQPSQILGLLGLYNSARQSRTNHVRRASKRMEDVWHLPNGALQVDRDRRLMNEIPTAGYPNMLADPFFQAWLWGFDAKAEVENMWTIRGHVSHKEGSEEESAN</sequence>
<dbReference type="InterPro" id="IPR036188">
    <property type="entry name" value="FAD/NAD-bd_sf"/>
</dbReference>